<feature type="domain" description="Activator of Hsp90 ATPase homologue 1/2-like C-terminal" evidence="2">
    <location>
        <begin position="26"/>
        <end position="143"/>
    </location>
</feature>
<comment type="similarity">
    <text evidence="1">Belongs to the AHA1 family.</text>
</comment>
<dbReference type="SUPFAM" id="SSF55961">
    <property type="entry name" value="Bet v1-like"/>
    <property type="match status" value="1"/>
</dbReference>
<dbReference type="RefSeq" id="WP_118928085.1">
    <property type="nucleotide sequence ID" value="NZ_QXGH01000034.1"/>
</dbReference>
<proteinExistence type="inferred from homology"/>
<dbReference type="CDD" id="cd08899">
    <property type="entry name" value="SRPBCC_CalC_Aha1-like_6"/>
    <property type="match status" value="1"/>
</dbReference>
<reference evidence="3 4" key="1">
    <citation type="submission" date="2018-09" db="EMBL/GenBank/DDBJ databases">
        <title>Genome sequencing of Nocardioides immobilis CCTCC AB 2017083 for comparison to Nocardioides silvaticus.</title>
        <authorList>
            <person name="Li C."/>
            <person name="Wang G."/>
        </authorList>
    </citation>
    <scope>NUCLEOTIDE SEQUENCE [LARGE SCALE GENOMIC DNA]</scope>
    <source>
        <strain evidence="3 4">CCTCC AB 2017083</strain>
    </source>
</reference>
<comment type="caution">
    <text evidence="3">The sequence shown here is derived from an EMBL/GenBank/DDBJ whole genome shotgun (WGS) entry which is preliminary data.</text>
</comment>
<evidence type="ECO:0000256" key="1">
    <source>
        <dbReference type="ARBA" id="ARBA00006817"/>
    </source>
</evidence>
<dbReference type="Proteomes" id="UP000283644">
    <property type="component" value="Unassembled WGS sequence"/>
</dbReference>
<dbReference type="Pfam" id="PF08327">
    <property type="entry name" value="AHSA1"/>
    <property type="match status" value="1"/>
</dbReference>
<name>A0A417XUU2_9ACTN</name>
<organism evidence="3 4">
    <name type="scientific">Nocardioides immobilis</name>
    <dbReference type="NCBI Taxonomy" id="2049295"/>
    <lineage>
        <taxon>Bacteria</taxon>
        <taxon>Bacillati</taxon>
        <taxon>Actinomycetota</taxon>
        <taxon>Actinomycetes</taxon>
        <taxon>Propionibacteriales</taxon>
        <taxon>Nocardioidaceae</taxon>
        <taxon>Nocardioides</taxon>
    </lineage>
</organism>
<dbReference type="InterPro" id="IPR013538">
    <property type="entry name" value="ASHA1/2-like_C"/>
</dbReference>
<dbReference type="Gene3D" id="3.30.530.20">
    <property type="match status" value="1"/>
</dbReference>
<evidence type="ECO:0000313" key="4">
    <source>
        <dbReference type="Proteomes" id="UP000283644"/>
    </source>
</evidence>
<keyword evidence="4" id="KW-1185">Reference proteome</keyword>
<sequence length="172" mass="19193">MIIPTATGRKEMRHGRPYLVMTRQFRAPIEDVWAAVTESDRLARWIGTWSGDPADGTVQFQMRYEGDEASAEEFVIDECEPPARLAITTEAPYEEESVTWQLELDLAESDGVTTLTFAQSVPDPAMALSVGPGWEYYLDRMVAAESGGDPAEIVFDDYYPAQSGHYEGEFTP</sequence>
<dbReference type="InterPro" id="IPR023393">
    <property type="entry name" value="START-like_dom_sf"/>
</dbReference>
<protein>
    <submittedName>
        <fullName evidence="3">Polyketide cyclase</fullName>
    </submittedName>
</protein>
<dbReference type="AlphaFoldDB" id="A0A417XUU2"/>
<evidence type="ECO:0000313" key="3">
    <source>
        <dbReference type="EMBL" id="RHW24259.1"/>
    </source>
</evidence>
<evidence type="ECO:0000259" key="2">
    <source>
        <dbReference type="Pfam" id="PF08327"/>
    </source>
</evidence>
<dbReference type="OrthoDB" id="8117292at2"/>
<dbReference type="EMBL" id="QXGH01000034">
    <property type="protein sequence ID" value="RHW24259.1"/>
    <property type="molecule type" value="Genomic_DNA"/>
</dbReference>
<gene>
    <name evidence="3" type="ORF">D0Z08_25445</name>
</gene>
<accession>A0A417XUU2</accession>